<dbReference type="EMBL" id="JACCFY010000001">
    <property type="protein sequence ID" value="NYJ76876.1"/>
    <property type="molecule type" value="Genomic_DNA"/>
</dbReference>
<evidence type="ECO:0000313" key="6">
    <source>
        <dbReference type="EMBL" id="NYJ76876.1"/>
    </source>
</evidence>
<comment type="similarity">
    <text evidence="2">Belongs to the RmuC family.</text>
</comment>
<evidence type="ECO:0000256" key="5">
    <source>
        <dbReference type="SAM" id="Phobius"/>
    </source>
</evidence>
<dbReference type="PANTHER" id="PTHR30563">
    <property type="entry name" value="DNA RECOMBINATION PROTEIN RMUC"/>
    <property type="match status" value="1"/>
</dbReference>
<name>A0A7Z0GKN4_9MICC</name>
<keyword evidence="7" id="KW-1185">Reference proteome</keyword>
<evidence type="ECO:0000256" key="2">
    <source>
        <dbReference type="ARBA" id="ARBA00009840"/>
    </source>
</evidence>
<protein>
    <submittedName>
        <fullName evidence="6">DNA recombination protein RmuC</fullName>
    </submittedName>
</protein>
<comment type="function">
    <text evidence="1">Involved in DNA recombination.</text>
</comment>
<evidence type="ECO:0000256" key="3">
    <source>
        <dbReference type="ARBA" id="ARBA00023054"/>
    </source>
</evidence>
<comment type="caution">
    <text evidence="6">The sequence shown here is derived from an EMBL/GenBank/DDBJ whole genome shotgun (WGS) entry which is preliminary data.</text>
</comment>
<dbReference type="GO" id="GO:0006310">
    <property type="term" value="P:DNA recombination"/>
    <property type="evidence" value="ECO:0007669"/>
    <property type="project" value="UniProtKB-KW"/>
</dbReference>
<dbReference type="Proteomes" id="UP000535437">
    <property type="component" value="Unassembled WGS sequence"/>
</dbReference>
<keyword evidence="4" id="KW-0233">DNA recombination</keyword>
<gene>
    <name evidence="6" type="ORF">HNR09_000287</name>
</gene>
<evidence type="ECO:0000256" key="1">
    <source>
        <dbReference type="ARBA" id="ARBA00003416"/>
    </source>
</evidence>
<dbReference type="AlphaFoldDB" id="A0A7Z0GKN4"/>
<organism evidence="6 7">
    <name type="scientific">Nesterenkonia xinjiangensis</name>
    <dbReference type="NCBI Taxonomy" id="225327"/>
    <lineage>
        <taxon>Bacteria</taxon>
        <taxon>Bacillati</taxon>
        <taxon>Actinomycetota</taxon>
        <taxon>Actinomycetes</taxon>
        <taxon>Micrococcales</taxon>
        <taxon>Micrococcaceae</taxon>
        <taxon>Nesterenkonia</taxon>
    </lineage>
</organism>
<evidence type="ECO:0000256" key="4">
    <source>
        <dbReference type="ARBA" id="ARBA00023172"/>
    </source>
</evidence>
<dbReference type="RefSeq" id="WP_179540435.1">
    <property type="nucleotide sequence ID" value="NZ_BAAALL010000010.1"/>
</dbReference>
<feature type="transmembrane region" description="Helical" evidence="5">
    <location>
        <begin position="23"/>
        <end position="43"/>
    </location>
</feature>
<dbReference type="Pfam" id="PF02646">
    <property type="entry name" value="RmuC"/>
    <property type="match status" value="1"/>
</dbReference>
<reference evidence="6 7" key="1">
    <citation type="submission" date="2020-07" db="EMBL/GenBank/DDBJ databases">
        <title>Sequencing the genomes of 1000 actinobacteria strains.</title>
        <authorList>
            <person name="Klenk H.-P."/>
        </authorList>
    </citation>
    <scope>NUCLEOTIDE SEQUENCE [LARGE SCALE GENOMIC DNA]</scope>
    <source>
        <strain evidence="6 7">DSM 15475</strain>
    </source>
</reference>
<accession>A0A7Z0GKN4</accession>
<dbReference type="InterPro" id="IPR003798">
    <property type="entry name" value="DNA_recombination_RmuC"/>
</dbReference>
<evidence type="ECO:0000313" key="7">
    <source>
        <dbReference type="Proteomes" id="UP000535437"/>
    </source>
</evidence>
<dbReference type="PANTHER" id="PTHR30563:SF0">
    <property type="entry name" value="DNA RECOMBINATION PROTEIN RMUC"/>
    <property type="match status" value="1"/>
</dbReference>
<proteinExistence type="inferred from homology"/>
<keyword evidence="5" id="KW-1133">Transmembrane helix</keyword>
<sequence length="405" mass="44176">MPSRGGGAVSAAGAMLVIMEWTLFPLGLLLGLILGVAGALVLLRRMRGDADDGDSLREQLHAAQLEAGAATARLQAIEQQREDDAGAARERETLVEMLHPVRRGVTEMQQRVQELEKERAAQHATLSRQLTEAAQNDQRLYDSTQALMGSLHSTSARGYWGEVQLRRIVEAAGMIPHVDFVEQHSGTGGDGAVLRPDMVVHLPGGRQLVIDSKAPLNPKDGTAQARALKQHVGVLAAKDYTATVENSPEVIFCFIPAESLLSSALEADPELLDHALGRGVSLVSPSSLLAALKAVETSWRQERLAHNIREIVDHSRELYRRLAKMSEHLAKTGDRLRQAVQAYNQLIGNIERQVLPKVETISRLQLAPEKEHEQAPLEDLGETLSLQTVEAEVNDLGPRLAQGEQ</sequence>
<keyword evidence="5" id="KW-0812">Transmembrane</keyword>
<keyword evidence="5" id="KW-0472">Membrane</keyword>
<keyword evidence="3" id="KW-0175">Coiled coil</keyword>